<evidence type="ECO:0000313" key="2">
    <source>
        <dbReference type="Proteomes" id="UP000195447"/>
    </source>
</evidence>
<accession>A0A1Y4LWL2</accession>
<keyword evidence="2" id="KW-1185">Reference proteome</keyword>
<name>A0A1Y4LWL2_9FIRM</name>
<dbReference type="AlphaFoldDB" id="A0A1Y4LWL2"/>
<protein>
    <submittedName>
        <fullName evidence="1">Uncharacterized protein</fullName>
    </submittedName>
</protein>
<gene>
    <name evidence="1" type="ORF">B5F14_04490</name>
</gene>
<reference evidence="2" key="1">
    <citation type="submission" date="2017-04" db="EMBL/GenBank/DDBJ databases">
        <title>Function of individual gut microbiota members based on whole genome sequencing of pure cultures obtained from chicken caecum.</title>
        <authorList>
            <person name="Medvecky M."/>
            <person name="Cejkova D."/>
            <person name="Polansky O."/>
            <person name="Karasova D."/>
            <person name="Kubasova T."/>
            <person name="Cizek A."/>
            <person name="Rychlik I."/>
        </authorList>
    </citation>
    <scope>NUCLEOTIDE SEQUENCE [LARGE SCALE GENOMIC DNA]</scope>
    <source>
        <strain evidence="2">An178</strain>
    </source>
</reference>
<dbReference type="RefSeq" id="WP_087158483.1">
    <property type="nucleotide sequence ID" value="NZ_NFKM01000007.1"/>
</dbReference>
<evidence type="ECO:0000313" key="1">
    <source>
        <dbReference type="EMBL" id="OUP61006.1"/>
    </source>
</evidence>
<sequence length="339" mass="39842">MKSKKRKKYIPLRSFSWSKSEAKTTDQLLVESTVSEWYDAKHRTMSKEEIIFINSLPIENCRLCDSSEFTKNGHRKDGIQIYFCKTCHHQFNPLTNTIFDSKKIPILEWIEYLLHLFEFHSLHSKAYDNRNSETTAKYWLIKVFEVLKGIQDDIVLDGTVYLDETYFSKAKQNKIKKDGKELRGISRNKIGVGVACNDKASIYIVTGTSKTSRTSTMRTYGKHIAEGSTIVHDEEKSHNILVEELGLKNEVYLSNKIKQLNDKENPLYPVNHLHMLLKKFIRAHGGYDRENLQDWMNLFWFIMNEPKDRYDKVLKFIKMAIMSPKRVKYRDALSKRHDK</sequence>
<dbReference type="EMBL" id="NFKM01000007">
    <property type="protein sequence ID" value="OUP61006.1"/>
    <property type="molecule type" value="Genomic_DNA"/>
</dbReference>
<proteinExistence type="predicted"/>
<dbReference type="Proteomes" id="UP000195447">
    <property type="component" value="Unassembled WGS sequence"/>
</dbReference>
<comment type="caution">
    <text evidence="1">The sequence shown here is derived from an EMBL/GenBank/DDBJ whole genome shotgun (WGS) entry which is preliminary data.</text>
</comment>
<organism evidence="1 2">
    <name type="scientific">Faecalitalea cylindroides</name>
    <dbReference type="NCBI Taxonomy" id="39483"/>
    <lineage>
        <taxon>Bacteria</taxon>
        <taxon>Bacillati</taxon>
        <taxon>Bacillota</taxon>
        <taxon>Erysipelotrichia</taxon>
        <taxon>Erysipelotrichales</taxon>
        <taxon>Erysipelotrichaceae</taxon>
        <taxon>Faecalitalea</taxon>
    </lineage>
</organism>